<accession>A0A1G9USF0</accession>
<dbReference type="RefSeq" id="WP_090705314.1">
    <property type="nucleotide sequence ID" value="NZ_FNHH01000017.1"/>
</dbReference>
<proteinExistence type="predicted"/>
<keyword evidence="1" id="KW-0175">Coiled coil</keyword>
<dbReference type="GO" id="GO:0043565">
    <property type="term" value="F:sequence-specific DNA binding"/>
    <property type="evidence" value="ECO:0007669"/>
    <property type="project" value="InterPro"/>
</dbReference>
<dbReference type="Proteomes" id="UP000199226">
    <property type="component" value="Unassembled WGS sequence"/>
</dbReference>
<dbReference type="SUPFAM" id="SSF48295">
    <property type="entry name" value="TrpR-like"/>
    <property type="match status" value="1"/>
</dbReference>
<protein>
    <submittedName>
        <fullName evidence="2">Transposase and inactivated derivatives</fullName>
    </submittedName>
</protein>
<dbReference type="EMBL" id="FNHH01000017">
    <property type="protein sequence ID" value="SDM62814.1"/>
    <property type="molecule type" value="Genomic_DNA"/>
</dbReference>
<dbReference type="InterPro" id="IPR010921">
    <property type="entry name" value="Trp_repressor/repl_initiator"/>
</dbReference>
<dbReference type="OrthoDB" id="711196at2"/>
<feature type="coiled-coil region" evidence="1">
    <location>
        <begin position="81"/>
        <end position="108"/>
    </location>
</feature>
<gene>
    <name evidence="2" type="ORF">SAMN05421813_11771</name>
</gene>
<dbReference type="AlphaFoldDB" id="A0A1G9USF0"/>
<reference evidence="3" key="1">
    <citation type="submission" date="2016-10" db="EMBL/GenBank/DDBJ databases">
        <authorList>
            <person name="Varghese N."/>
            <person name="Submissions S."/>
        </authorList>
    </citation>
    <scope>NUCLEOTIDE SEQUENCE [LARGE SCALE GENOMIC DNA]</scope>
    <source>
        <strain evidence="3">DSM 24536</strain>
    </source>
</reference>
<sequence>MEKPRKGSKSGLPPIYEDDFKIAVAREYLTGKLSYSQLARKHGLSGEHTPRYFVRWYKQWLLDHELDSPLGQSDVFTHKSSTELERQLAEANLKITALETMIRIAEESLGVDIRKKSGTKRSSR</sequence>
<dbReference type="STRING" id="990371.SAMN05421813_11771"/>
<organism evidence="2 3">
    <name type="scientific">Daejeonella rubra</name>
    <dbReference type="NCBI Taxonomy" id="990371"/>
    <lineage>
        <taxon>Bacteria</taxon>
        <taxon>Pseudomonadati</taxon>
        <taxon>Bacteroidota</taxon>
        <taxon>Sphingobacteriia</taxon>
        <taxon>Sphingobacteriales</taxon>
        <taxon>Sphingobacteriaceae</taxon>
        <taxon>Daejeonella</taxon>
    </lineage>
</organism>
<keyword evidence="3" id="KW-1185">Reference proteome</keyword>
<evidence type="ECO:0000256" key="1">
    <source>
        <dbReference type="SAM" id="Coils"/>
    </source>
</evidence>
<evidence type="ECO:0000313" key="3">
    <source>
        <dbReference type="Proteomes" id="UP000199226"/>
    </source>
</evidence>
<name>A0A1G9USF0_9SPHI</name>
<evidence type="ECO:0000313" key="2">
    <source>
        <dbReference type="EMBL" id="SDM62814.1"/>
    </source>
</evidence>